<dbReference type="EMBL" id="JANKHH010000004">
    <property type="protein sequence ID" value="MCR2833935.1"/>
    <property type="molecule type" value="Genomic_DNA"/>
</dbReference>
<keyword evidence="2" id="KW-1133">Transmembrane helix</keyword>
<feature type="transmembrane region" description="Helical" evidence="2">
    <location>
        <begin position="154"/>
        <end position="172"/>
    </location>
</feature>
<feature type="region of interest" description="Disordered" evidence="1">
    <location>
        <begin position="1"/>
        <end position="33"/>
    </location>
</feature>
<evidence type="ECO:0000256" key="2">
    <source>
        <dbReference type="SAM" id="Phobius"/>
    </source>
</evidence>
<sequence length="176" mass="18221">MAEATTSKSKTAKKTAVKPASPPANGSAEAKTRFNAALEEAKAGAAALKTEAADRAMAYRDQAKGKSQDWAADAKTKAGELAVEGKTKASDAIASLGKVVADNAVTIDERFGEKYGDYARKASRGLQETSAKLDAKGIDELGEDAREFVRKSPGTAIGIAAVAGFLLARLFGGRRG</sequence>
<keyword evidence="4" id="KW-1185">Reference proteome</keyword>
<organism evidence="3 4">
    <name type="scientific">Parerythrobacter lacustris</name>
    <dbReference type="NCBI Taxonomy" id="2969984"/>
    <lineage>
        <taxon>Bacteria</taxon>
        <taxon>Pseudomonadati</taxon>
        <taxon>Pseudomonadota</taxon>
        <taxon>Alphaproteobacteria</taxon>
        <taxon>Sphingomonadales</taxon>
        <taxon>Erythrobacteraceae</taxon>
        <taxon>Parerythrobacter</taxon>
    </lineage>
</organism>
<comment type="caution">
    <text evidence="3">The sequence shown here is derived from an EMBL/GenBank/DDBJ whole genome shotgun (WGS) entry which is preliminary data.</text>
</comment>
<reference evidence="3 4" key="1">
    <citation type="submission" date="2022-08" db="EMBL/GenBank/DDBJ databases">
        <title>Polyphasic taxonomy analysis of Qipengyuania sp.RS5-5.</title>
        <authorList>
            <person name="Xamxidin M."/>
            <person name="Wu M."/>
        </authorList>
    </citation>
    <scope>NUCLEOTIDE SEQUENCE [LARGE SCALE GENOMIC DNA]</scope>
    <source>
        <strain evidence="3 4">RS5-5</strain>
    </source>
</reference>
<accession>A0ABT1XQI5</accession>
<evidence type="ECO:0000313" key="4">
    <source>
        <dbReference type="Proteomes" id="UP001206067"/>
    </source>
</evidence>
<evidence type="ECO:0008006" key="5">
    <source>
        <dbReference type="Google" id="ProtNLM"/>
    </source>
</evidence>
<keyword evidence="2" id="KW-0472">Membrane</keyword>
<proteinExistence type="predicted"/>
<protein>
    <recommendedName>
        <fullName evidence="5">DUF883 domain-containing protein</fullName>
    </recommendedName>
</protein>
<keyword evidence="2" id="KW-0812">Transmembrane</keyword>
<dbReference type="Proteomes" id="UP001206067">
    <property type="component" value="Unassembled WGS sequence"/>
</dbReference>
<gene>
    <name evidence="3" type="ORF">NSO95_08245</name>
</gene>
<name>A0ABT1XQI5_9SPHN</name>
<evidence type="ECO:0000256" key="1">
    <source>
        <dbReference type="SAM" id="MobiDB-lite"/>
    </source>
</evidence>
<dbReference type="RefSeq" id="WP_257595713.1">
    <property type="nucleotide sequence ID" value="NZ_JANKHH010000004.1"/>
</dbReference>
<evidence type="ECO:0000313" key="3">
    <source>
        <dbReference type="EMBL" id="MCR2833935.1"/>
    </source>
</evidence>